<dbReference type="Gene3D" id="1.10.510.10">
    <property type="entry name" value="Transferase(Phosphotransferase) domain 1"/>
    <property type="match status" value="1"/>
</dbReference>
<evidence type="ECO:0000256" key="2">
    <source>
        <dbReference type="ARBA" id="ARBA00022741"/>
    </source>
</evidence>
<evidence type="ECO:0000256" key="4">
    <source>
        <dbReference type="ARBA" id="ARBA00022840"/>
    </source>
</evidence>
<keyword evidence="3 7" id="KW-0418">Kinase</keyword>
<comment type="caution">
    <text evidence="7">The sequence shown here is derived from an EMBL/GenBank/DDBJ whole genome shotgun (WGS) entry which is preliminary data.</text>
</comment>
<proteinExistence type="predicted"/>
<dbReference type="InterPro" id="IPR001245">
    <property type="entry name" value="Ser-Thr/Tyr_kinase_cat_dom"/>
</dbReference>
<name>A0AAV9AY88_ACOGR</name>
<feature type="compositionally biased region" description="Low complexity" evidence="5">
    <location>
        <begin position="126"/>
        <end position="150"/>
    </location>
</feature>
<feature type="region of interest" description="Disordered" evidence="5">
    <location>
        <begin position="117"/>
        <end position="150"/>
    </location>
</feature>
<evidence type="ECO:0000256" key="5">
    <source>
        <dbReference type="SAM" id="MobiDB-lite"/>
    </source>
</evidence>
<keyword evidence="2" id="KW-0547">Nucleotide-binding</keyword>
<dbReference type="Proteomes" id="UP001179952">
    <property type="component" value="Unassembled WGS sequence"/>
</dbReference>
<accession>A0AAV9AY88</accession>
<dbReference type="PROSITE" id="PS50011">
    <property type="entry name" value="PROTEIN_KINASE_DOM"/>
    <property type="match status" value="1"/>
</dbReference>
<dbReference type="SUPFAM" id="SSF56112">
    <property type="entry name" value="Protein kinase-like (PK-like)"/>
    <property type="match status" value="1"/>
</dbReference>
<gene>
    <name evidence="7" type="ORF">QJS04_geneDACA005064</name>
</gene>
<keyword evidence="8" id="KW-1185">Reference proteome</keyword>
<reference evidence="7" key="1">
    <citation type="journal article" date="2023" name="Nat. Commun.">
        <title>Diploid and tetraploid genomes of Acorus and the evolution of monocots.</title>
        <authorList>
            <person name="Ma L."/>
            <person name="Liu K.W."/>
            <person name="Li Z."/>
            <person name="Hsiao Y.Y."/>
            <person name="Qi Y."/>
            <person name="Fu T."/>
            <person name="Tang G.D."/>
            <person name="Zhang D."/>
            <person name="Sun W.H."/>
            <person name="Liu D.K."/>
            <person name="Li Y."/>
            <person name="Chen G.Z."/>
            <person name="Liu X.D."/>
            <person name="Liao X.Y."/>
            <person name="Jiang Y.T."/>
            <person name="Yu X."/>
            <person name="Hao Y."/>
            <person name="Huang J."/>
            <person name="Zhao X.W."/>
            <person name="Ke S."/>
            <person name="Chen Y.Y."/>
            <person name="Wu W.L."/>
            <person name="Hsu J.L."/>
            <person name="Lin Y.F."/>
            <person name="Huang M.D."/>
            <person name="Li C.Y."/>
            <person name="Huang L."/>
            <person name="Wang Z.W."/>
            <person name="Zhao X."/>
            <person name="Zhong W.Y."/>
            <person name="Peng D.H."/>
            <person name="Ahmad S."/>
            <person name="Lan S."/>
            <person name="Zhang J.S."/>
            <person name="Tsai W.C."/>
            <person name="Van de Peer Y."/>
            <person name="Liu Z.J."/>
        </authorList>
    </citation>
    <scope>NUCLEOTIDE SEQUENCE</scope>
    <source>
        <strain evidence="7">SCP</strain>
    </source>
</reference>
<organism evidence="7 8">
    <name type="scientific">Acorus gramineus</name>
    <name type="common">Dwarf sweet flag</name>
    <dbReference type="NCBI Taxonomy" id="55184"/>
    <lineage>
        <taxon>Eukaryota</taxon>
        <taxon>Viridiplantae</taxon>
        <taxon>Streptophyta</taxon>
        <taxon>Embryophyta</taxon>
        <taxon>Tracheophyta</taxon>
        <taxon>Spermatophyta</taxon>
        <taxon>Magnoliopsida</taxon>
        <taxon>Liliopsida</taxon>
        <taxon>Acoraceae</taxon>
        <taxon>Acorus</taxon>
    </lineage>
</organism>
<evidence type="ECO:0000313" key="7">
    <source>
        <dbReference type="EMBL" id="KAK1269111.1"/>
    </source>
</evidence>
<evidence type="ECO:0000313" key="8">
    <source>
        <dbReference type="Proteomes" id="UP001179952"/>
    </source>
</evidence>
<feature type="domain" description="Protein kinase" evidence="6">
    <location>
        <begin position="1"/>
        <end position="116"/>
    </location>
</feature>
<keyword evidence="1" id="KW-0808">Transferase</keyword>
<dbReference type="InterPro" id="IPR000719">
    <property type="entry name" value="Prot_kinase_dom"/>
</dbReference>
<keyword evidence="4" id="KW-0067">ATP-binding</keyword>
<dbReference type="GO" id="GO:0005524">
    <property type="term" value="F:ATP binding"/>
    <property type="evidence" value="ECO:0007669"/>
    <property type="project" value="UniProtKB-KW"/>
</dbReference>
<reference evidence="7" key="2">
    <citation type="submission" date="2023-06" db="EMBL/GenBank/DDBJ databases">
        <authorList>
            <person name="Ma L."/>
            <person name="Liu K.-W."/>
            <person name="Li Z."/>
            <person name="Hsiao Y.-Y."/>
            <person name="Qi Y."/>
            <person name="Fu T."/>
            <person name="Tang G."/>
            <person name="Zhang D."/>
            <person name="Sun W.-H."/>
            <person name="Liu D.-K."/>
            <person name="Li Y."/>
            <person name="Chen G.-Z."/>
            <person name="Liu X.-D."/>
            <person name="Liao X.-Y."/>
            <person name="Jiang Y.-T."/>
            <person name="Yu X."/>
            <person name="Hao Y."/>
            <person name="Huang J."/>
            <person name="Zhao X.-W."/>
            <person name="Ke S."/>
            <person name="Chen Y.-Y."/>
            <person name="Wu W.-L."/>
            <person name="Hsu J.-L."/>
            <person name="Lin Y.-F."/>
            <person name="Huang M.-D."/>
            <person name="Li C.-Y."/>
            <person name="Huang L."/>
            <person name="Wang Z.-W."/>
            <person name="Zhao X."/>
            <person name="Zhong W.-Y."/>
            <person name="Peng D.-H."/>
            <person name="Ahmad S."/>
            <person name="Lan S."/>
            <person name="Zhang J.-S."/>
            <person name="Tsai W.-C."/>
            <person name="Van De Peer Y."/>
            <person name="Liu Z.-J."/>
        </authorList>
    </citation>
    <scope>NUCLEOTIDE SEQUENCE</scope>
    <source>
        <strain evidence="7">SCP</strain>
        <tissue evidence="7">Leaves</tissue>
    </source>
</reference>
<keyword evidence="7" id="KW-0675">Receptor</keyword>
<dbReference type="EMBL" id="JAUJYN010000006">
    <property type="protein sequence ID" value="KAK1269111.1"/>
    <property type="molecule type" value="Genomic_DNA"/>
</dbReference>
<dbReference type="InterPro" id="IPR052059">
    <property type="entry name" value="CR_Ser/Thr_kinase"/>
</dbReference>
<dbReference type="AlphaFoldDB" id="A0AAV9AY88"/>
<sequence>MAPEYLVRGQLTEKVDVYSFGVFLIELFCGKRSNPMSQDPLSILQMVWNYYNSNRLPEAVDPILSGQFQAEVATRVLQIGLLCTQASAELRPSMSVVAKMLTDGGLVPPPSQPPFLNSDAEIPFGRSNSRHGSSSISSGNSMSVSLIEPR</sequence>
<dbReference type="PANTHER" id="PTHR47973">
    <property type="entry name" value="CYSTEINE-RICH RECEPTOR-LIKE PROTEIN KINASE 3"/>
    <property type="match status" value="1"/>
</dbReference>
<dbReference type="Pfam" id="PF07714">
    <property type="entry name" value="PK_Tyr_Ser-Thr"/>
    <property type="match status" value="1"/>
</dbReference>
<protein>
    <submittedName>
        <fullName evidence="7">Cysteine-rich receptor-like protein kinase 3</fullName>
    </submittedName>
</protein>
<evidence type="ECO:0000256" key="1">
    <source>
        <dbReference type="ARBA" id="ARBA00022679"/>
    </source>
</evidence>
<evidence type="ECO:0000256" key="3">
    <source>
        <dbReference type="ARBA" id="ARBA00022777"/>
    </source>
</evidence>
<evidence type="ECO:0000259" key="6">
    <source>
        <dbReference type="PROSITE" id="PS50011"/>
    </source>
</evidence>
<dbReference type="InterPro" id="IPR011009">
    <property type="entry name" value="Kinase-like_dom_sf"/>
</dbReference>
<dbReference type="GO" id="GO:0004672">
    <property type="term" value="F:protein kinase activity"/>
    <property type="evidence" value="ECO:0007669"/>
    <property type="project" value="InterPro"/>
</dbReference>